<organism evidence="1 2">
    <name type="scientific">Catharanthus roseus</name>
    <name type="common">Madagascar periwinkle</name>
    <name type="synonym">Vinca rosea</name>
    <dbReference type="NCBI Taxonomy" id="4058"/>
    <lineage>
        <taxon>Eukaryota</taxon>
        <taxon>Viridiplantae</taxon>
        <taxon>Streptophyta</taxon>
        <taxon>Embryophyta</taxon>
        <taxon>Tracheophyta</taxon>
        <taxon>Spermatophyta</taxon>
        <taxon>Magnoliopsida</taxon>
        <taxon>eudicotyledons</taxon>
        <taxon>Gunneridae</taxon>
        <taxon>Pentapetalae</taxon>
        <taxon>asterids</taxon>
        <taxon>lamiids</taxon>
        <taxon>Gentianales</taxon>
        <taxon>Apocynaceae</taxon>
        <taxon>Rauvolfioideae</taxon>
        <taxon>Vinceae</taxon>
        <taxon>Catharanthinae</taxon>
        <taxon>Catharanthus</taxon>
    </lineage>
</organism>
<keyword evidence="2" id="KW-1185">Reference proteome</keyword>
<accession>A0ACC0B578</accession>
<gene>
    <name evidence="1" type="ORF">M9H77_17632</name>
</gene>
<comment type="caution">
    <text evidence="1">The sequence shown here is derived from an EMBL/GenBank/DDBJ whole genome shotgun (WGS) entry which is preliminary data.</text>
</comment>
<evidence type="ECO:0000313" key="2">
    <source>
        <dbReference type="Proteomes" id="UP001060085"/>
    </source>
</evidence>
<name>A0ACC0B578_CATRO</name>
<evidence type="ECO:0000313" key="1">
    <source>
        <dbReference type="EMBL" id="KAI5667779.1"/>
    </source>
</evidence>
<proteinExistence type="predicted"/>
<dbReference type="Proteomes" id="UP001060085">
    <property type="component" value="Linkage Group LG04"/>
</dbReference>
<sequence>MLEWMPPSTAIAAVRVSDIWNHFDSTIFDEMVLLLLGNLRVSRMKTESTIGFILVWEFNTSYGDKVSGGNRRMLEPAISPQDIQQAEFTVDDDSTSLLEGYHIKSFFQLTPSYHIICKNIHPAKQ</sequence>
<dbReference type="EMBL" id="CM044704">
    <property type="protein sequence ID" value="KAI5667779.1"/>
    <property type="molecule type" value="Genomic_DNA"/>
</dbReference>
<reference evidence="2" key="1">
    <citation type="journal article" date="2023" name="Nat. Plants">
        <title>Single-cell RNA sequencing provides a high-resolution roadmap for understanding the multicellular compartmentation of specialized metabolism.</title>
        <authorList>
            <person name="Sun S."/>
            <person name="Shen X."/>
            <person name="Li Y."/>
            <person name="Li Y."/>
            <person name="Wang S."/>
            <person name="Li R."/>
            <person name="Zhang H."/>
            <person name="Shen G."/>
            <person name="Guo B."/>
            <person name="Wei J."/>
            <person name="Xu J."/>
            <person name="St-Pierre B."/>
            <person name="Chen S."/>
            <person name="Sun C."/>
        </authorList>
    </citation>
    <scope>NUCLEOTIDE SEQUENCE [LARGE SCALE GENOMIC DNA]</scope>
</reference>
<protein>
    <submittedName>
        <fullName evidence="1">Uncharacterized protein</fullName>
    </submittedName>
</protein>